<dbReference type="InterPro" id="IPR000182">
    <property type="entry name" value="GNAT_dom"/>
</dbReference>
<sequence>MNPDVRADDVRGVREEYVIRSVRAEEWPAVKELALAALSDPVAHLAFLDTYEVAVGRPDGFWRERAAGAAEGVRERQQVVAEGPGGRWVGCVVVLVEEAGAVGALGAVSHVRQGHLVGVYVRPEVRGSGLTERLFGYALRWAREDAGVERVRLFVHERNERAQGFYRKFGFVPTGESVPVPGDAGARELEFVYAGS</sequence>
<feature type="domain" description="N-acetyltransferase" evidence="3">
    <location>
        <begin position="17"/>
        <end position="194"/>
    </location>
</feature>
<dbReference type="CDD" id="cd04301">
    <property type="entry name" value="NAT_SF"/>
    <property type="match status" value="1"/>
</dbReference>
<dbReference type="InterPro" id="IPR050680">
    <property type="entry name" value="YpeA/RimI_acetyltransf"/>
</dbReference>
<dbReference type="SUPFAM" id="SSF55729">
    <property type="entry name" value="Acyl-CoA N-acyltransferases (Nat)"/>
    <property type="match status" value="1"/>
</dbReference>
<evidence type="ECO:0000259" key="3">
    <source>
        <dbReference type="PROSITE" id="PS51186"/>
    </source>
</evidence>
<accession>A0ABZ1JFX4</accession>
<organism evidence="4 5">
    <name type="scientific">Streptomyces tauricus</name>
    <dbReference type="NCBI Taxonomy" id="68274"/>
    <lineage>
        <taxon>Bacteria</taxon>
        <taxon>Bacillati</taxon>
        <taxon>Actinomycetota</taxon>
        <taxon>Actinomycetes</taxon>
        <taxon>Kitasatosporales</taxon>
        <taxon>Streptomycetaceae</taxon>
        <taxon>Streptomyces</taxon>
        <taxon>Streptomyces aurantiacus group</taxon>
    </lineage>
</organism>
<protein>
    <submittedName>
        <fullName evidence="4">GNAT family N-acetyltransferase</fullName>
    </submittedName>
</protein>
<reference evidence="4" key="1">
    <citation type="submission" date="2022-10" db="EMBL/GenBank/DDBJ databases">
        <title>The complete genomes of actinobacterial strains from the NBC collection.</title>
        <authorList>
            <person name="Joergensen T.S."/>
            <person name="Alvarez Arevalo M."/>
            <person name="Sterndorff E.B."/>
            <person name="Faurdal D."/>
            <person name="Vuksanovic O."/>
            <person name="Mourched A.-S."/>
            <person name="Charusanti P."/>
            <person name="Shaw S."/>
            <person name="Blin K."/>
            <person name="Weber T."/>
        </authorList>
    </citation>
    <scope>NUCLEOTIDE SEQUENCE</scope>
    <source>
        <strain evidence="4">NBC_00189</strain>
    </source>
</reference>
<gene>
    <name evidence="4" type="ORF">OG288_20640</name>
</gene>
<evidence type="ECO:0000313" key="5">
    <source>
        <dbReference type="Proteomes" id="UP001432166"/>
    </source>
</evidence>
<dbReference type="Gene3D" id="3.40.630.30">
    <property type="match status" value="1"/>
</dbReference>
<dbReference type="Proteomes" id="UP001432166">
    <property type="component" value="Chromosome"/>
</dbReference>
<proteinExistence type="predicted"/>
<keyword evidence="1" id="KW-0808">Transferase</keyword>
<keyword evidence="2" id="KW-0012">Acyltransferase</keyword>
<evidence type="ECO:0000313" key="4">
    <source>
        <dbReference type="EMBL" id="WTP50511.1"/>
    </source>
</evidence>
<dbReference type="PROSITE" id="PS51186">
    <property type="entry name" value="GNAT"/>
    <property type="match status" value="1"/>
</dbReference>
<dbReference type="PANTHER" id="PTHR43420:SF44">
    <property type="entry name" value="ACETYLTRANSFERASE YPEA"/>
    <property type="match status" value="1"/>
</dbReference>
<keyword evidence="5" id="KW-1185">Reference proteome</keyword>
<evidence type="ECO:0000256" key="1">
    <source>
        <dbReference type="ARBA" id="ARBA00022679"/>
    </source>
</evidence>
<dbReference type="EMBL" id="CP108133">
    <property type="protein sequence ID" value="WTP50511.1"/>
    <property type="molecule type" value="Genomic_DNA"/>
</dbReference>
<name>A0ABZ1JFX4_9ACTN</name>
<dbReference type="InterPro" id="IPR016181">
    <property type="entry name" value="Acyl_CoA_acyltransferase"/>
</dbReference>
<dbReference type="PANTHER" id="PTHR43420">
    <property type="entry name" value="ACETYLTRANSFERASE"/>
    <property type="match status" value="1"/>
</dbReference>
<dbReference type="RefSeq" id="WP_265650826.1">
    <property type="nucleotide sequence ID" value="NZ_CP108133.1"/>
</dbReference>
<dbReference type="Pfam" id="PF00583">
    <property type="entry name" value="Acetyltransf_1"/>
    <property type="match status" value="1"/>
</dbReference>
<evidence type="ECO:0000256" key="2">
    <source>
        <dbReference type="ARBA" id="ARBA00023315"/>
    </source>
</evidence>